<evidence type="ECO:0000313" key="8">
    <source>
        <dbReference type="EMBL" id="MPM84051.1"/>
    </source>
</evidence>
<reference evidence="8" key="1">
    <citation type="submission" date="2019-08" db="EMBL/GenBank/DDBJ databases">
        <authorList>
            <person name="Kucharzyk K."/>
            <person name="Murdoch R.W."/>
            <person name="Higgins S."/>
            <person name="Loffler F."/>
        </authorList>
    </citation>
    <scope>NUCLEOTIDE SEQUENCE</scope>
</reference>
<proteinExistence type="inferred from homology"/>
<sequence>MENREVYESLSLLLEEAKKGSIKAFEEIYEKTKTRQYFLALKYVHDESLAQDVVQETFIKLYHYLDKIENSMSLLSYLKKINYSVSMRELKKQGTQPKQSIDSISESEFIQKEWDKDDKNEKIKNALSNMTERNQEIIKLKYIDRYKIKEIAKLKKVSEKTISRRIQDAKEEFKNIYLTL</sequence>
<dbReference type="PANTHER" id="PTHR43133:SF8">
    <property type="entry name" value="RNA POLYMERASE SIGMA FACTOR HI_1459-RELATED"/>
    <property type="match status" value="1"/>
</dbReference>
<keyword evidence="3" id="KW-0731">Sigma factor</keyword>
<evidence type="ECO:0000259" key="6">
    <source>
        <dbReference type="Pfam" id="PF04542"/>
    </source>
</evidence>
<dbReference type="InterPro" id="IPR007627">
    <property type="entry name" value="RNA_pol_sigma70_r2"/>
</dbReference>
<dbReference type="InterPro" id="IPR039425">
    <property type="entry name" value="RNA_pol_sigma-70-like"/>
</dbReference>
<dbReference type="InterPro" id="IPR013325">
    <property type="entry name" value="RNA_pol_sigma_r2"/>
</dbReference>
<evidence type="ECO:0000256" key="5">
    <source>
        <dbReference type="ARBA" id="ARBA00023163"/>
    </source>
</evidence>
<dbReference type="PANTHER" id="PTHR43133">
    <property type="entry name" value="RNA POLYMERASE ECF-TYPE SIGMA FACTO"/>
    <property type="match status" value="1"/>
</dbReference>
<evidence type="ECO:0000259" key="7">
    <source>
        <dbReference type="Pfam" id="PF08281"/>
    </source>
</evidence>
<organism evidence="8">
    <name type="scientific">bioreactor metagenome</name>
    <dbReference type="NCBI Taxonomy" id="1076179"/>
    <lineage>
        <taxon>unclassified sequences</taxon>
        <taxon>metagenomes</taxon>
        <taxon>ecological metagenomes</taxon>
    </lineage>
</organism>
<dbReference type="SUPFAM" id="SSF88946">
    <property type="entry name" value="Sigma2 domain of RNA polymerase sigma factors"/>
    <property type="match status" value="1"/>
</dbReference>
<dbReference type="InterPro" id="IPR014284">
    <property type="entry name" value="RNA_pol_sigma-70_dom"/>
</dbReference>
<dbReference type="InterPro" id="IPR013249">
    <property type="entry name" value="RNA_pol_sigma70_r4_t2"/>
</dbReference>
<dbReference type="EMBL" id="VSSQ01032701">
    <property type="protein sequence ID" value="MPM84051.1"/>
    <property type="molecule type" value="Genomic_DNA"/>
</dbReference>
<dbReference type="NCBIfam" id="TIGR02937">
    <property type="entry name" value="sigma70-ECF"/>
    <property type="match status" value="1"/>
</dbReference>
<keyword evidence="2" id="KW-0805">Transcription regulation</keyword>
<keyword evidence="4" id="KW-0238">DNA-binding</keyword>
<evidence type="ECO:0000256" key="3">
    <source>
        <dbReference type="ARBA" id="ARBA00023082"/>
    </source>
</evidence>
<gene>
    <name evidence="8" type="primary">rpoE_37</name>
    <name evidence="8" type="ORF">SDC9_131122</name>
</gene>
<name>A0A645D4B5_9ZZZZ</name>
<dbReference type="GO" id="GO:0016987">
    <property type="term" value="F:sigma factor activity"/>
    <property type="evidence" value="ECO:0007669"/>
    <property type="project" value="UniProtKB-KW"/>
</dbReference>
<evidence type="ECO:0000256" key="4">
    <source>
        <dbReference type="ARBA" id="ARBA00023125"/>
    </source>
</evidence>
<dbReference type="InterPro" id="IPR036388">
    <property type="entry name" value="WH-like_DNA-bd_sf"/>
</dbReference>
<keyword evidence="5" id="KW-0804">Transcription</keyword>
<feature type="domain" description="RNA polymerase sigma-70 region 2" evidence="6">
    <location>
        <begin position="29"/>
        <end position="93"/>
    </location>
</feature>
<protein>
    <submittedName>
        <fullName evidence="8">ECF RNA polymerase sigma-E factor</fullName>
    </submittedName>
</protein>
<dbReference type="Gene3D" id="1.10.10.10">
    <property type="entry name" value="Winged helix-like DNA-binding domain superfamily/Winged helix DNA-binding domain"/>
    <property type="match status" value="1"/>
</dbReference>
<comment type="similarity">
    <text evidence="1">Belongs to the sigma-70 factor family. ECF subfamily.</text>
</comment>
<comment type="caution">
    <text evidence="8">The sequence shown here is derived from an EMBL/GenBank/DDBJ whole genome shotgun (WGS) entry which is preliminary data.</text>
</comment>
<dbReference type="GO" id="GO:0006352">
    <property type="term" value="P:DNA-templated transcription initiation"/>
    <property type="evidence" value="ECO:0007669"/>
    <property type="project" value="InterPro"/>
</dbReference>
<feature type="domain" description="RNA polymerase sigma factor 70 region 4 type 2" evidence="7">
    <location>
        <begin position="121"/>
        <end position="171"/>
    </location>
</feature>
<accession>A0A645D4B5</accession>
<evidence type="ECO:0000256" key="2">
    <source>
        <dbReference type="ARBA" id="ARBA00023015"/>
    </source>
</evidence>
<dbReference type="Pfam" id="PF08281">
    <property type="entry name" value="Sigma70_r4_2"/>
    <property type="match status" value="1"/>
</dbReference>
<dbReference type="AlphaFoldDB" id="A0A645D4B5"/>
<evidence type="ECO:0000256" key="1">
    <source>
        <dbReference type="ARBA" id="ARBA00010641"/>
    </source>
</evidence>
<dbReference type="Gene3D" id="1.10.1740.10">
    <property type="match status" value="1"/>
</dbReference>
<dbReference type="SUPFAM" id="SSF88659">
    <property type="entry name" value="Sigma3 and sigma4 domains of RNA polymerase sigma factors"/>
    <property type="match status" value="1"/>
</dbReference>
<dbReference type="InterPro" id="IPR013324">
    <property type="entry name" value="RNA_pol_sigma_r3/r4-like"/>
</dbReference>
<dbReference type="GO" id="GO:0003677">
    <property type="term" value="F:DNA binding"/>
    <property type="evidence" value="ECO:0007669"/>
    <property type="project" value="UniProtKB-KW"/>
</dbReference>
<dbReference type="Pfam" id="PF04542">
    <property type="entry name" value="Sigma70_r2"/>
    <property type="match status" value="1"/>
</dbReference>